<feature type="signal peptide" evidence="11">
    <location>
        <begin position="1"/>
        <end position="26"/>
    </location>
</feature>
<reference evidence="12" key="2">
    <citation type="submission" date="2025-08" db="UniProtKB">
        <authorList>
            <consortium name="Ensembl"/>
        </authorList>
    </citation>
    <scope>IDENTIFICATION</scope>
</reference>
<comment type="subcellular location">
    <subcellularLocation>
        <location evidence="1">Secreted</location>
    </subcellularLocation>
</comment>
<dbReference type="GO" id="GO:0006953">
    <property type="term" value="P:acute-phase response"/>
    <property type="evidence" value="ECO:0007669"/>
    <property type="project" value="UniProtKB-KW"/>
</dbReference>
<evidence type="ECO:0000256" key="1">
    <source>
        <dbReference type="ARBA" id="ARBA00004613"/>
    </source>
</evidence>
<dbReference type="PANTHER" id="PTHR48494">
    <property type="entry name" value="INTERLEUKIN-6"/>
    <property type="match status" value="1"/>
</dbReference>
<dbReference type="GO" id="GO:0006955">
    <property type="term" value="P:immune response"/>
    <property type="evidence" value="ECO:0007669"/>
    <property type="project" value="InterPro"/>
</dbReference>
<dbReference type="PANTHER" id="PTHR48494:SF1">
    <property type="entry name" value="INTERLEUKIN-6"/>
    <property type="match status" value="1"/>
</dbReference>
<feature type="chain" id="PRO_5025412524" description="Interleukin-6" evidence="11">
    <location>
        <begin position="27"/>
        <end position="230"/>
    </location>
</feature>
<dbReference type="FunCoup" id="A0A672YDU5">
    <property type="interactions" value="126"/>
</dbReference>
<gene>
    <name evidence="12" type="primary">LOC115428840</name>
</gene>
<protein>
    <recommendedName>
        <fullName evidence="3">Interleukin-6</fullName>
    </recommendedName>
</protein>
<keyword evidence="4" id="KW-0011">Acute phase</keyword>
<dbReference type="SMART" id="SM00126">
    <property type="entry name" value="IL6"/>
    <property type="match status" value="1"/>
</dbReference>
<evidence type="ECO:0000256" key="3">
    <source>
        <dbReference type="ARBA" id="ARBA00019464"/>
    </source>
</evidence>
<evidence type="ECO:0000256" key="10">
    <source>
        <dbReference type="SAM" id="MobiDB-lite"/>
    </source>
</evidence>
<reference evidence="12" key="1">
    <citation type="submission" date="2019-06" db="EMBL/GenBank/DDBJ databases">
        <authorList>
            <consortium name="Wellcome Sanger Institute Data Sharing"/>
        </authorList>
    </citation>
    <scope>NUCLEOTIDE SEQUENCE [LARGE SCALE GENOMIC DNA]</scope>
</reference>
<evidence type="ECO:0000256" key="8">
    <source>
        <dbReference type="ARBA" id="ARBA00023157"/>
    </source>
</evidence>
<evidence type="ECO:0000256" key="11">
    <source>
        <dbReference type="SAM" id="SignalP"/>
    </source>
</evidence>
<dbReference type="InterPro" id="IPR003574">
    <property type="entry name" value="IL-6-like"/>
</dbReference>
<keyword evidence="6" id="KW-0964">Secreted</keyword>
<evidence type="ECO:0000256" key="5">
    <source>
        <dbReference type="ARBA" id="ARBA00022514"/>
    </source>
</evidence>
<name>A0A672YDU5_9TELE</name>
<dbReference type="InParanoid" id="A0A672YDU5"/>
<evidence type="ECO:0000256" key="7">
    <source>
        <dbReference type="ARBA" id="ARBA00023030"/>
    </source>
</evidence>
<keyword evidence="8" id="KW-1015">Disulfide bond</keyword>
<organism evidence="12 13">
    <name type="scientific">Sphaeramia orbicularis</name>
    <name type="common">orbiculate cardinalfish</name>
    <dbReference type="NCBI Taxonomy" id="375764"/>
    <lineage>
        <taxon>Eukaryota</taxon>
        <taxon>Metazoa</taxon>
        <taxon>Chordata</taxon>
        <taxon>Craniata</taxon>
        <taxon>Vertebrata</taxon>
        <taxon>Euteleostomi</taxon>
        <taxon>Actinopterygii</taxon>
        <taxon>Neopterygii</taxon>
        <taxon>Teleostei</taxon>
        <taxon>Neoteleostei</taxon>
        <taxon>Acanthomorphata</taxon>
        <taxon>Gobiaria</taxon>
        <taxon>Kurtiformes</taxon>
        <taxon>Apogonoidei</taxon>
        <taxon>Apogonidae</taxon>
        <taxon>Apogoninae</taxon>
        <taxon>Sphaeramia</taxon>
    </lineage>
</organism>
<feature type="region of interest" description="Disordered" evidence="10">
    <location>
        <begin position="31"/>
        <end position="54"/>
    </location>
</feature>
<accession>A0A672YDU5</accession>
<comment type="similarity">
    <text evidence="2">Belongs to the IL-6 superfamily.</text>
</comment>
<dbReference type="GO" id="GO:0008083">
    <property type="term" value="F:growth factor activity"/>
    <property type="evidence" value="ECO:0007669"/>
    <property type="project" value="UniProtKB-KW"/>
</dbReference>
<evidence type="ECO:0000313" key="12">
    <source>
        <dbReference type="Ensembl" id="ENSSORP00005002120.1"/>
    </source>
</evidence>
<keyword evidence="7" id="KW-0339">Growth factor</keyword>
<dbReference type="GO" id="GO:0005615">
    <property type="term" value="C:extracellular space"/>
    <property type="evidence" value="ECO:0007669"/>
    <property type="project" value="UniProtKB-KW"/>
</dbReference>
<dbReference type="Gene3D" id="1.20.1250.10">
    <property type="match status" value="1"/>
</dbReference>
<dbReference type="InterPro" id="IPR009079">
    <property type="entry name" value="4_helix_cytokine-like_core"/>
</dbReference>
<comment type="function">
    <text evidence="9">Cytokine with a wide variety of biological functions in immunity, tissue regeneration, and metabolism. Binds to IL6R, then the complex associates to the signaling subunit IL6ST/gp130 to trigger the intracellular IL6-signaling pathway. The interaction with the membrane-bound IL6R and IL6ST stimulates 'classic signaling', whereas the binding of IL6 and soluble IL6R to IL6ST stimulates 'trans-signaling'. Alternatively, 'cluster signaling' occurs when membrane-bound IL6:IL6R complexes on transmitter cells activate IL6ST receptors on neighboring receiver cells.</text>
</comment>
<evidence type="ECO:0000256" key="2">
    <source>
        <dbReference type="ARBA" id="ARBA00007432"/>
    </source>
</evidence>
<dbReference type="Ensembl" id="ENSSORT00005002177.1">
    <property type="protein sequence ID" value="ENSSORP00005002120.1"/>
    <property type="gene ID" value="ENSSORG00005001283.1"/>
</dbReference>
<proteinExistence type="inferred from homology"/>
<dbReference type="Pfam" id="PF00489">
    <property type="entry name" value="IL6"/>
    <property type="match status" value="1"/>
</dbReference>
<reference evidence="12" key="3">
    <citation type="submission" date="2025-09" db="UniProtKB">
        <authorList>
            <consortium name="Ensembl"/>
        </authorList>
    </citation>
    <scope>IDENTIFICATION</scope>
</reference>
<keyword evidence="5" id="KW-0202">Cytokine</keyword>
<evidence type="ECO:0000256" key="9">
    <source>
        <dbReference type="ARBA" id="ARBA00023441"/>
    </source>
</evidence>
<dbReference type="InterPro" id="IPR030474">
    <property type="entry name" value="IL-6/GCSF/MGF"/>
</dbReference>
<dbReference type="AlphaFoldDB" id="A0A672YDU5"/>
<dbReference type="PROSITE" id="PS00254">
    <property type="entry name" value="INTERLEUKIN_6"/>
    <property type="match status" value="1"/>
</dbReference>
<dbReference type="InterPro" id="IPR030473">
    <property type="entry name" value="IL6/GCSF/MGF_CS"/>
</dbReference>
<dbReference type="GO" id="GO:0005138">
    <property type="term" value="F:interleukin-6 receptor binding"/>
    <property type="evidence" value="ECO:0007669"/>
    <property type="project" value="InterPro"/>
</dbReference>
<evidence type="ECO:0000256" key="6">
    <source>
        <dbReference type="ARBA" id="ARBA00022525"/>
    </source>
</evidence>
<evidence type="ECO:0000313" key="13">
    <source>
        <dbReference type="Proteomes" id="UP000472271"/>
    </source>
</evidence>
<keyword evidence="13" id="KW-1185">Reference proteome</keyword>
<keyword evidence="11" id="KW-0732">Signal</keyword>
<dbReference type="PRINTS" id="PR00433">
    <property type="entry name" value="IL6GCSFMGF"/>
</dbReference>
<dbReference type="GO" id="GO:0030154">
    <property type="term" value="P:cell differentiation"/>
    <property type="evidence" value="ECO:0007669"/>
    <property type="project" value="InterPro"/>
</dbReference>
<evidence type="ECO:0000256" key="4">
    <source>
        <dbReference type="ARBA" id="ARBA00022486"/>
    </source>
</evidence>
<sequence>MHCLLYTDWPWLCVLMLWTLVLRVPGAPLEQMPTDGPTGDPSGEGEEVGGSSDLLSESRDLKLILDATDLHKDEFKKEFLGVMQYHLLDNYRISSLPQNCPRSNFSMEDCLLRLVDGLRVYRVLLKHVEKEYPSSSVLSRVKVSINPLIEKVTEKMKRPDRATMLTSSQEEQLLKELNNLDSFHRKMVAHNILRKLHQFLRSAQLSIRKKEMAKGYLLGTVTSVSIPNMN</sequence>
<dbReference type="SUPFAM" id="SSF47266">
    <property type="entry name" value="4-helical cytokines"/>
    <property type="match status" value="1"/>
</dbReference>
<dbReference type="Proteomes" id="UP000472271">
    <property type="component" value="Chromosome 11"/>
</dbReference>
<dbReference type="GO" id="GO:0005125">
    <property type="term" value="F:cytokine activity"/>
    <property type="evidence" value="ECO:0007669"/>
    <property type="project" value="UniProtKB-KW"/>
</dbReference>